<keyword evidence="4" id="KW-1185">Reference proteome</keyword>
<dbReference type="Proteomes" id="UP000001973">
    <property type="component" value="Chromosome"/>
</dbReference>
<dbReference type="EMBL" id="AL939132">
    <property type="protein sequence ID" value="CAC03654.1"/>
    <property type="molecule type" value="Genomic_DNA"/>
</dbReference>
<dbReference type="PIR" id="T37073">
    <property type="entry name" value="T37073"/>
</dbReference>
<reference evidence="2 4" key="1">
    <citation type="journal article" date="2002" name="Nature">
        <title>Complete genome sequence of the model actinomycete Streptomyces coelicolor A3(2).</title>
        <authorList>
            <person name="Bentley S.D."/>
            <person name="Chater K.F."/>
            <person name="Cerdeno-Tarraga A.M."/>
            <person name="Challis G.L."/>
            <person name="Thomson N.R."/>
            <person name="James K.D."/>
            <person name="Harris D.E."/>
            <person name="Quail M.A."/>
            <person name="Kieser H."/>
            <person name="Harper D."/>
            <person name="Bateman A."/>
            <person name="Brown S."/>
            <person name="Chandra G."/>
            <person name="Chen C.W."/>
            <person name="Collins M."/>
            <person name="Cronin A."/>
            <person name="Fraser A."/>
            <person name="Goble A."/>
            <person name="Hidalgo J."/>
            <person name="Hornsby T."/>
            <person name="Howarth S."/>
            <person name="Huang C.H."/>
            <person name="Kieser T."/>
            <person name="Larke L."/>
            <person name="Murphy L."/>
            <person name="Oliver K."/>
            <person name="O'Neil S."/>
            <person name="Rabbinowitsch E."/>
            <person name="Rajandream M.A."/>
            <person name="Rutherford K."/>
            <person name="Rutter S."/>
            <person name="Seeger K."/>
            <person name="Saunders D."/>
            <person name="Sharp S."/>
            <person name="Squares R."/>
            <person name="Squares S."/>
            <person name="Taylor K."/>
            <person name="Warren T."/>
            <person name="Wietzorrek A."/>
            <person name="Woodward J."/>
            <person name="Barrell B.G."/>
            <person name="Parkhill J."/>
            <person name="Hopwood D.A."/>
        </authorList>
    </citation>
    <scope>NUCLEOTIDE SEQUENCE [LARGE SCALE GENOMIC DNA]</scope>
    <source>
        <strain evidence="2">A3</strain>
        <strain evidence="4">ATCC BAA-471 / A3(2) / M145</strain>
    </source>
</reference>
<evidence type="ECO:0000313" key="4">
    <source>
        <dbReference type="Proteomes" id="UP000001973"/>
    </source>
</evidence>
<evidence type="ECO:0000313" key="2">
    <source>
        <dbReference type="EMBL" id="CAB53301.1"/>
    </source>
</evidence>
<evidence type="ECO:0000256" key="1">
    <source>
        <dbReference type="SAM" id="MobiDB-lite"/>
    </source>
</evidence>
<feature type="region of interest" description="Disordered" evidence="1">
    <location>
        <begin position="56"/>
        <end position="81"/>
    </location>
</feature>
<dbReference type="InterPro" id="IPR036397">
    <property type="entry name" value="RNaseH_sf"/>
</dbReference>
<dbReference type="OrthoDB" id="3773715at2"/>
<accession>Q9S1Y3</accession>
<protein>
    <submittedName>
        <fullName evidence="2">Uncharacterized protein</fullName>
    </submittedName>
</protein>
<organism evidence="2 4">
    <name type="scientific">Streptomyces coelicolor (strain ATCC BAA-471 / A3(2) / M145)</name>
    <dbReference type="NCBI Taxonomy" id="100226"/>
    <lineage>
        <taxon>Bacteria</taxon>
        <taxon>Bacillati</taxon>
        <taxon>Actinomycetota</taxon>
        <taxon>Actinomycetes</taxon>
        <taxon>Kitasatosporales</taxon>
        <taxon>Streptomycetaceae</taxon>
        <taxon>Streptomyces</taxon>
        <taxon>Streptomyces albidoflavus group</taxon>
    </lineage>
</organism>
<dbReference type="eggNOG" id="COG2801">
    <property type="taxonomic scope" value="Bacteria"/>
</dbReference>
<proteinExistence type="predicted"/>
<dbReference type="InterPro" id="IPR056918">
    <property type="entry name" value="8xMP"/>
</dbReference>
<feature type="region of interest" description="Disordered" evidence="1">
    <location>
        <begin position="1"/>
        <end position="21"/>
    </location>
</feature>
<name>Q9S1Y3_STRCO</name>
<dbReference type="AlphaFoldDB" id="Q9S1Y3"/>
<dbReference type="HOGENOM" id="CLU_1034105_0_0_11"/>
<dbReference type="KEGG" id="sco:SCO0011"/>
<dbReference type="Gene3D" id="3.30.420.10">
    <property type="entry name" value="Ribonuclease H-like superfamily/Ribonuclease H"/>
    <property type="match status" value="1"/>
</dbReference>
<evidence type="ECO:0000313" key="3">
    <source>
        <dbReference type="EMBL" id="CAC03654.1"/>
    </source>
</evidence>
<feature type="compositionally biased region" description="Basic and acidic residues" evidence="1">
    <location>
        <begin position="1"/>
        <end position="14"/>
    </location>
</feature>
<dbReference type="GO" id="GO:0003676">
    <property type="term" value="F:nucleic acid binding"/>
    <property type="evidence" value="ECO:0007669"/>
    <property type="project" value="InterPro"/>
</dbReference>
<dbReference type="PaxDb" id="100226-SCO0011"/>
<dbReference type="KEGG" id="sco:SCO7836"/>
<dbReference type="EMBL" id="AL939104">
    <property type="protein sequence ID" value="CAB53301.1"/>
    <property type="molecule type" value="Genomic_DNA"/>
</dbReference>
<dbReference type="Pfam" id="PF24838">
    <property type="entry name" value="8xMP"/>
    <property type="match status" value="1"/>
</dbReference>
<sequence length="269" mass="28737">MHRELTPRAARAEGEAPPSIPTLHRAIRRDLTPGERTGLAGGEREACKHDEFLARTRGWPEPGVGDRPHADPGAGRCDGKPPRPSITWFTDCATNAITGVAVTPGHPSRKSVLAALRSADLRDGPHRRCGARFVMVRSNWQLNAAKFEAIGAFEQRLPAYAHSKAEWAALGEGRDLPPTHVEQWVPVNFHCRPRRRVLRSGGLTFSPTTVLPSRGCCGSGERTGGGGGVVTTGAGGGIVPGEACRCGRAAHAPTNASMRSRTSLRMVQT</sequence>
<gene>
    <name evidence="2" type="ordered locus">SCO0011</name>
    <name evidence="3" type="ordered locus">SCO7836</name>
    <name evidence="3" type="ORF">SC8E7.33</name>
    <name evidence="2" type="ORF">SCJ30.06c</name>
</gene>